<dbReference type="GeneID" id="73343652"/>
<keyword evidence="4" id="KW-1185">Reference proteome</keyword>
<dbReference type="PANTHER" id="PTHR35896">
    <property type="entry name" value="IG-LIKE DOMAIN-CONTAINING PROTEIN"/>
    <property type="match status" value="1"/>
</dbReference>
<keyword evidence="2" id="KW-1133">Transmembrane helix</keyword>
<reference evidence="3" key="1">
    <citation type="journal article" date="2021" name="Mol. Plant Microbe Interact.">
        <title>Complete Genome Sequence of the Plant-Pathogenic Fungus Colletotrichum lupini.</title>
        <authorList>
            <person name="Baroncelli R."/>
            <person name="Pensec F."/>
            <person name="Da Lio D."/>
            <person name="Boufleur T."/>
            <person name="Vicente I."/>
            <person name="Sarrocco S."/>
            <person name="Picot A."/>
            <person name="Baraldi E."/>
            <person name="Sukno S."/>
            <person name="Thon M."/>
            <person name="Le Floch G."/>
        </authorList>
    </citation>
    <scope>NUCLEOTIDE SEQUENCE</scope>
    <source>
        <strain evidence="3">IMI 504893</strain>
    </source>
</reference>
<organism evidence="3 4">
    <name type="scientific">Colletotrichum lupini</name>
    <dbReference type="NCBI Taxonomy" id="145971"/>
    <lineage>
        <taxon>Eukaryota</taxon>
        <taxon>Fungi</taxon>
        <taxon>Dikarya</taxon>
        <taxon>Ascomycota</taxon>
        <taxon>Pezizomycotina</taxon>
        <taxon>Sordariomycetes</taxon>
        <taxon>Hypocreomycetidae</taxon>
        <taxon>Glomerellales</taxon>
        <taxon>Glomerellaceae</taxon>
        <taxon>Colletotrichum</taxon>
        <taxon>Colletotrichum acutatum species complex</taxon>
    </lineage>
</organism>
<dbReference type="InterPro" id="IPR053008">
    <property type="entry name" value="Phomopsin_biosynth_assoc"/>
</dbReference>
<dbReference type="RefSeq" id="XP_049145786.1">
    <property type="nucleotide sequence ID" value="XM_049288642.1"/>
</dbReference>
<evidence type="ECO:0000313" key="3">
    <source>
        <dbReference type="EMBL" id="UQC84168.1"/>
    </source>
</evidence>
<name>A0A9Q8SVX2_9PEZI</name>
<gene>
    <name evidence="3" type="ORF">CLUP02_09664</name>
</gene>
<dbReference type="Proteomes" id="UP000830671">
    <property type="component" value="Chromosome 5"/>
</dbReference>
<dbReference type="KEGG" id="clup:CLUP02_09664"/>
<keyword evidence="2" id="KW-0812">Transmembrane</keyword>
<evidence type="ECO:0000313" key="4">
    <source>
        <dbReference type="Proteomes" id="UP000830671"/>
    </source>
</evidence>
<feature type="region of interest" description="Disordered" evidence="1">
    <location>
        <begin position="1"/>
        <end position="20"/>
    </location>
</feature>
<dbReference type="PANTHER" id="PTHR35896:SF3">
    <property type="entry name" value="MAJOR FACILITATOR SUPERFAMILY TRANSPORTER"/>
    <property type="match status" value="1"/>
</dbReference>
<proteinExistence type="predicted"/>
<protein>
    <submittedName>
        <fullName evidence="3">Uncharacterized protein</fullName>
    </submittedName>
</protein>
<keyword evidence="2" id="KW-0472">Membrane</keyword>
<evidence type="ECO:0000256" key="2">
    <source>
        <dbReference type="SAM" id="Phobius"/>
    </source>
</evidence>
<sequence>MSTTTDHSNEAEERLLSSQSSSYDDDILEEIASKQVLNHYPRRFPWRKIFQGIGYSTSGAILVFSFALAAYFVDSPTKMSTIVPEWSVVDGGQTFRAWEPSSACGNTPNEARAAGCIYDDVLLHWMPTQCSSPELIDEFEHVWPWEFFEDQNATKAITLPQVMKGTQDIKWVSMDLHRWHCVATWKILSSAARWKTTVPAYAINWNHSTHCADHVLINMHVEDPFAINSHLDIEYTPCVTLAEDRSLGRAREWPQIFSVNLVKPDINHGRNMFNPENGFIIHINVFMAQNKSLNL</sequence>
<evidence type="ECO:0000256" key="1">
    <source>
        <dbReference type="SAM" id="MobiDB-lite"/>
    </source>
</evidence>
<accession>A0A9Q8SVX2</accession>
<dbReference type="AlphaFoldDB" id="A0A9Q8SVX2"/>
<dbReference type="EMBL" id="CP019477">
    <property type="protein sequence ID" value="UQC84168.1"/>
    <property type="molecule type" value="Genomic_DNA"/>
</dbReference>
<feature type="transmembrane region" description="Helical" evidence="2">
    <location>
        <begin position="52"/>
        <end position="73"/>
    </location>
</feature>